<evidence type="ECO:0000313" key="7">
    <source>
        <dbReference type="EMBL" id="SEI53153.1"/>
    </source>
</evidence>
<proteinExistence type="inferred from homology"/>
<dbReference type="PANTHER" id="PTHR23427:SF2">
    <property type="entry name" value="SURFEIT LOCUS PROTEIN 1"/>
    <property type="match status" value="1"/>
</dbReference>
<evidence type="ECO:0000256" key="5">
    <source>
        <dbReference type="ARBA" id="ARBA00023136"/>
    </source>
</evidence>
<gene>
    <name evidence="7" type="ORF">SAMN04487940_101129</name>
</gene>
<comment type="similarity">
    <text evidence="2 6">Belongs to the SURF1 family.</text>
</comment>
<reference evidence="7 8" key="1">
    <citation type="submission" date="2016-10" db="EMBL/GenBank/DDBJ databases">
        <authorList>
            <person name="Varghese N."/>
            <person name="Submissions S."/>
        </authorList>
    </citation>
    <scope>NUCLEOTIDE SEQUENCE [LARGE SCALE GENOMIC DNA]</scope>
    <source>
        <strain evidence="7 8">FF3</strain>
    </source>
</reference>
<comment type="caution">
    <text evidence="7">The sequence shown here is derived from an EMBL/GenBank/DDBJ whole genome shotgun (WGS) entry which is preliminary data.</text>
</comment>
<evidence type="ECO:0000256" key="1">
    <source>
        <dbReference type="ARBA" id="ARBA00004370"/>
    </source>
</evidence>
<accession>A0A975W6S3</accession>
<protein>
    <recommendedName>
        <fullName evidence="6">SURF1-like protein</fullName>
    </recommendedName>
</protein>
<evidence type="ECO:0000256" key="2">
    <source>
        <dbReference type="ARBA" id="ARBA00007165"/>
    </source>
</evidence>
<sequence>MENTGRAISVRHRDVMTRILFALIIGVAGTALLVWLGTWQLQRLAWKEDILAAIDARIAADPIPLPEVPDIAADTYAPVALSGQIGSAELFVLVSQKHKGAGYRVIAPFLTNTGRHILIDRGFIPVAARDAARRTGPTEITGNIHWPDDRTSATPENDRQANIWYARDVGDMAKALKTEPLLVILRSETPPAPGIAPLPVDSSAIPNDHLQYAVTWFSLAAIWLGMTGYYIFRARQTKDA</sequence>
<keyword evidence="3 6" id="KW-0812">Transmembrane</keyword>
<keyword evidence="4 6" id="KW-1133">Transmembrane helix</keyword>
<dbReference type="AlphaFoldDB" id="A0A975W6S3"/>
<dbReference type="GO" id="GO:0005886">
    <property type="term" value="C:plasma membrane"/>
    <property type="evidence" value="ECO:0007669"/>
    <property type="project" value="UniProtKB-SubCell"/>
</dbReference>
<keyword evidence="8" id="KW-1185">Reference proteome</keyword>
<dbReference type="PROSITE" id="PS50895">
    <property type="entry name" value="SURF1"/>
    <property type="match status" value="1"/>
</dbReference>
<keyword evidence="5 6" id="KW-0472">Membrane</keyword>
<dbReference type="PANTHER" id="PTHR23427">
    <property type="entry name" value="SURFEIT LOCUS PROTEIN"/>
    <property type="match status" value="1"/>
</dbReference>
<dbReference type="CDD" id="cd06662">
    <property type="entry name" value="SURF1"/>
    <property type="match status" value="1"/>
</dbReference>
<evidence type="ECO:0000256" key="6">
    <source>
        <dbReference type="RuleBase" id="RU363076"/>
    </source>
</evidence>
<comment type="subcellular location">
    <subcellularLocation>
        <location evidence="6">Cell membrane</location>
        <topology evidence="6">Multi-pass membrane protein</topology>
    </subcellularLocation>
    <subcellularLocation>
        <location evidence="1">Membrane</location>
    </subcellularLocation>
</comment>
<feature type="transmembrane region" description="Helical" evidence="6">
    <location>
        <begin position="212"/>
        <end position="232"/>
    </location>
</feature>
<dbReference type="Pfam" id="PF02104">
    <property type="entry name" value="SURF1"/>
    <property type="match status" value="1"/>
</dbReference>
<keyword evidence="6" id="KW-1003">Cell membrane</keyword>
<dbReference type="InterPro" id="IPR045214">
    <property type="entry name" value="Surf1/Surf4"/>
</dbReference>
<name>A0A975W6S3_9RHOB</name>
<dbReference type="EMBL" id="FNYY01000001">
    <property type="protein sequence ID" value="SEI53153.1"/>
    <property type="molecule type" value="Genomic_DNA"/>
</dbReference>
<dbReference type="Proteomes" id="UP000182932">
    <property type="component" value="Unassembled WGS sequence"/>
</dbReference>
<evidence type="ECO:0000313" key="8">
    <source>
        <dbReference type="Proteomes" id="UP000182932"/>
    </source>
</evidence>
<feature type="transmembrane region" description="Helical" evidence="6">
    <location>
        <begin position="20"/>
        <end position="39"/>
    </location>
</feature>
<dbReference type="InterPro" id="IPR002994">
    <property type="entry name" value="Surf1/Shy1"/>
</dbReference>
<organism evidence="7 8">
    <name type="scientific">Marinovum algicola</name>
    <dbReference type="NCBI Taxonomy" id="42444"/>
    <lineage>
        <taxon>Bacteria</taxon>
        <taxon>Pseudomonadati</taxon>
        <taxon>Pseudomonadota</taxon>
        <taxon>Alphaproteobacteria</taxon>
        <taxon>Rhodobacterales</taxon>
        <taxon>Roseobacteraceae</taxon>
        <taxon>Marinovum</taxon>
    </lineage>
</organism>
<evidence type="ECO:0000256" key="4">
    <source>
        <dbReference type="ARBA" id="ARBA00022989"/>
    </source>
</evidence>
<evidence type="ECO:0000256" key="3">
    <source>
        <dbReference type="ARBA" id="ARBA00022692"/>
    </source>
</evidence>